<evidence type="ECO:0000313" key="3">
    <source>
        <dbReference type="EMBL" id="ASR51149.1"/>
    </source>
</evidence>
<keyword evidence="4" id="KW-1185">Reference proteome</keyword>
<dbReference type="GeneID" id="303485213"/>
<dbReference type="RefSeq" id="WP_117351927.1">
    <property type="nucleotide sequence ID" value="NZ_CP020083.1"/>
</dbReference>
<accession>A0ABM6M5J1</accession>
<sequence length="365" mass="38989">MNRTLTAIGALAALASSMAGAQAPQAAPPPPPFDSQPQPTPPDYATDSAWAALPGVPGPADTVPQGRKPATGKLRGVDVFYVHPTTFRTPDRWNADLADAKVNAWTDASVIARQAAVFNACCNVFAPRYRQASFLATRDRFMEGDGGKAYALAYSDVLAAFDQWQASRNQGRPFILAGHSQGGEMLMRLLADRIDGTPLQKRMVAAYAIGIDFSVGYFGTRYRTLKPCDTPVRTGCVLAWNAVSPQADLKMLGGFAGSRFAHIHGREEGKTPLCINPLTFDMAKPAASRAASKGAIPGEPGEGQMRAAVRSKVAARCDSGFLVVDADPALDLQPLAGGSLHYHEYGLFFADIQANVAQRIKALRR</sequence>
<dbReference type="SUPFAM" id="SSF53474">
    <property type="entry name" value="alpha/beta-Hydrolases"/>
    <property type="match status" value="1"/>
</dbReference>
<organism evidence="3 4">
    <name type="scientific">Blastomonas fulva</name>
    <dbReference type="NCBI Taxonomy" id="1550728"/>
    <lineage>
        <taxon>Bacteria</taxon>
        <taxon>Pseudomonadati</taxon>
        <taxon>Pseudomonadota</taxon>
        <taxon>Alphaproteobacteria</taxon>
        <taxon>Sphingomonadales</taxon>
        <taxon>Sphingomonadaceae</taxon>
        <taxon>Blastomonas</taxon>
    </lineage>
</organism>
<dbReference type="Gene3D" id="3.40.50.1820">
    <property type="entry name" value="alpha/beta hydrolase"/>
    <property type="match status" value="1"/>
</dbReference>
<evidence type="ECO:0008006" key="5">
    <source>
        <dbReference type="Google" id="ProtNLM"/>
    </source>
</evidence>
<proteinExistence type="predicted"/>
<feature type="signal peptide" evidence="2">
    <location>
        <begin position="1"/>
        <end position="21"/>
    </location>
</feature>
<feature type="region of interest" description="Disordered" evidence="1">
    <location>
        <begin position="21"/>
        <end position="45"/>
    </location>
</feature>
<evidence type="ECO:0000256" key="1">
    <source>
        <dbReference type="SAM" id="MobiDB-lite"/>
    </source>
</evidence>
<name>A0ABM6M5J1_9SPHN</name>
<reference evidence="3 4" key="1">
    <citation type="submission" date="2017-03" db="EMBL/GenBank/DDBJ databases">
        <title>Complete genome sequence of Blastomonas fulva degrading microcsystin LR.</title>
        <authorList>
            <person name="Lee H.-g."/>
            <person name="Jin L."/>
            <person name="oh H.-M."/>
        </authorList>
    </citation>
    <scope>NUCLEOTIDE SEQUENCE [LARGE SCALE GENOMIC DNA]</scope>
    <source>
        <strain evidence="3 4">T2</strain>
    </source>
</reference>
<feature type="chain" id="PRO_5047394179" description="DUF3089 domain-containing protein" evidence="2">
    <location>
        <begin position="22"/>
        <end position="365"/>
    </location>
</feature>
<evidence type="ECO:0000256" key="2">
    <source>
        <dbReference type="SAM" id="SignalP"/>
    </source>
</evidence>
<keyword evidence="2" id="KW-0732">Signal</keyword>
<gene>
    <name evidence="3" type="ORF">B5J99_06425</name>
</gene>
<dbReference type="InterPro" id="IPR021440">
    <property type="entry name" value="DUF3089"/>
</dbReference>
<dbReference type="EMBL" id="CP020083">
    <property type="protein sequence ID" value="ASR51149.1"/>
    <property type="molecule type" value="Genomic_DNA"/>
</dbReference>
<dbReference type="Pfam" id="PF11288">
    <property type="entry name" value="DUF3089"/>
    <property type="match status" value="1"/>
</dbReference>
<protein>
    <recommendedName>
        <fullName evidence="5">DUF3089 domain-containing protein</fullName>
    </recommendedName>
</protein>
<evidence type="ECO:0000313" key="4">
    <source>
        <dbReference type="Proteomes" id="UP000258016"/>
    </source>
</evidence>
<dbReference type="Proteomes" id="UP000258016">
    <property type="component" value="Chromosome"/>
</dbReference>
<feature type="compositionally biased region" description="Pro residues" evidence="1">
    <location>
        <begin position="26"/>
        <end position="42"/>
    </location>
</feature>
<dbReference type="InterPro" id="IPR029058">
    <property type="entry name" value="AB_hydrolase_fold"/>
</dbReference>